<keyword evidence="4" id="KW-0288">FMN</keyword>
<evidence type="ECO:0000256" key="5">
    <source>
        <dbReference type="ARBA" id="ARBA00022991"/>
    </source>
</evidence>
<reference evidence="9 10" key="1">
    <citation type="journal article" date="2023" name="Life. Sci Alliance">
        <title>Evolutionary insights into 3D genome organization and epigenetic landscape of Vigna mungo.</title>
        <authorList>
            <person name="Junaid A."/>
            <person name="Singh B."/>
            <person name="Bhatia S."/>
        </authorList>
    </citation>
    <scope>NUCLEOTIDE SEQUENCE [LARGE SCALE GENOMIC DNA]</scope>
    <source>
        <strain evidence="9">Urdbean</strain>
    </source>
</reference>
<dbReference type="NCBIfam" id="TIGR00229">
    <property type="entry name" value="sensory_box"/>
    <property type="match status" value="1"/>
</dbReference>
<dbReference type="SUPFAM" id="SSF55785">
    <property type="entry name" value="PYP-like sensor domain (PAS domain)"/>
    <property type="match status" value="1"/>
</dbReference>
<dbReference type="CDD" id="cd00130">
    <property type="entry name" value="PAS"/>
    <property type="match status" value="1"/>
</dbReference>
<dbReference type="GO" id="GO:0005634">
    <property type="term" value="C:nucleus"/>
    <property type="evidence" value="ECO:0007669"/>
    <property type="project" value="TreeGrafter"/>
</dbReference>
<evidence type="ECO:0000256" key="1">
    <source>
        <dbReference type="ARBA" id="ARBA00022543"/>
    </source>
</evidence>
<feature type="compositionally biased region" description="Basic and acidic residues" evidence="7">
    <location>
        <begin position="1"/>
        <end position="20"/>
    </location>
</feature>
<proteinExistence type="predicted"/>
<dbReference type="InterPro" id="IPR000014">
    <property type="entry name" value="PAS"/>
</dbReference>
<sequence>MEKLKVSTKHDSDGSSEQKDSFPIFELRESQNVGQQRFRTEEDDTKAVRFNGASAIASSNSASGKESANKWMAFARDPGSAVDSNSAVNDKSTTQDNYLRNHLSDKSSSDQQVVTEATIAERTAEWGLVVNPENFKTSSSFDADRTRNLSDRFAESTRTSGDSNFGSESSSGVLRVSQELKDALATLQQTFVVSDATKPDCPIVYASSGFFTMTGYSSKEIIGRNCRFLQGPDTDKNEVAKIRDAVRNGRSYCGRLLNYKKNGTPFWNLLTVTPIKDNEGNTIKFIGSVLPFLSGFSWFS</sequence>
<evidence type="ECO:0000313" key="10">
    <source>
        <dbReference type="Proteomes" id="UP001374535"/>
    </source>
</evidence>
<dbReference type="AlphaFoldDB" id="A0AAQ3P9A9"/>
<evidence type="ECO:0000256" key="2">
    <source>
        <dbReference type="ARBA" id="ARBA00022606"/>
    </source>
</evidence>
<name>A0AAQ3P9A9_VIGMU</name>
<dbReference type="Gene3D" id="3.30.450.20">
    <property type="entry name" value="PAS domain"/>
    <property type="match status" value="1"/>
</dbReference>
<dbReference type="PANTHER" id="PTHR47429:SF8">
    <property type="entry name" value="PHOTOTROPIN-1-LIKE"/>
    <property type="match status" value="1"/>
</dbReference>
<feature type="domain" description="PAS" evidence="8">
    <location>
        <begin position="176"/>
        <end position="249"/>
    </location>
</feature>
<keyword evidence="1" id="KW-0600">Photoreceptor protein</keyword>
<dbReference type="PANTHER" id="PTHR47429">
    <property type="entry name" value="PROTEIN TWIN LOV 1"/>
    <property type="match status" value="1"/>
</dbReference>
<dbReference type="Pfam" id="PF13426">
    <property type="entry name" value="PAS_9"/>
    <property type="match status" value="1"/>
</dbReference>
<accession>A0AAQ3P9A9</accession>
<gene>
    <name evidence="9" type="ORF">V8G54_001954</name>
</gene>
<evidence type="ECO:0000256" key="4">
    <source>
        <dbReference type="ARBA" id="ARBA00022643"/>
    </source>
</evidence>
<evidence type="ECO:0000256" key="6">
    <source>
        <dbReference type="ARBA" id="ARBA00023170"/>
    </source>
</evidence>
<keyword evidence="3" id="KW-0285">Flavoprotein</keyword>
<organism evidence="9 10">
    <name type="scientific">Vigna mungo</name>
    <name type="common">Black gram</name>
    <name type="synonym">Phaseolus mungo</name>
    <dbReference type="NCBI Taxonomy" id="3915"/>
    <lineage>
        <taxon>Eukaryota</taxon>
        <taxon>Viridiplantae</taxon>
        <taxon>Streptophyta</taxon>
        <taxon>Embryophyta</taxon>
        <taxon>Tracheophyta</taxon>
        <taxon>Spermatophyta</taxon>
        <taxon>Magnoliopsida</taxon>
        <taxon>eudicotyledons</taxon>
        <taxon>Gunneridae</taxon>
        <taxon>Pentapetalae</taxon>
        <taxon>rosids</taxon>
        <taxon>fabids</taxon>
        <taxon>Fabales</taxon>
        <taxon>Fabaceae</taxon>
        <taxon>Papilionoideae</taxon>
        <taxon>50 kb inversion clade</taxon>
        <taxon>NPAAA clade</taxon>
        <taxon>indigoferoid/millettioid clade</taxon>
        <taxon>Phaseoleae</taxon>
        <taxon>Vigna</taxon>
    </lineage>
</organism>
<keyword evidence="5" id="KW-0157">Chromophore</keyword>
<evidence type="ECO:0000259" key="8">
    <source>
        <dbReference type="PROSITE" id="PS50112"/>
    </source>
</evidence>
<dbReference type="EMBL" id="CP144700">
    <property type="protein sequence ID" value="WVZ23410.1"/>
    <property type="molecule type" value="Genomic_DNA"/>
</dbReference>
<dbReference type="GO" id="GO:0009881">
    <property type="term" value="F:photoreceptor activity"/>
    <property type="evidence" value="ECO:0007669"/>
    <property type="project" value="UniProtKB-KW"/>
</dbReference>
<evidence type="ECO:0000256" key="3">
    <source>
        <dbReference type="ARBA" id="ARBA00022630"/>
    </source>
</evidence>
<keyword evidence="2" id="KW-0716">Sensory transduction</keyword>
<feature type="region of interest" description="Disordered" evidence="7">
    <location>
        <begin position="1"/>
        <end position="45"/>
    </location>
</feature>
<dbReference type="InterPro" id="IPR035965">
    <property type="entry name" value="PAS-like_dom_sf"/>
</dbReference>
<keyword evidence="10" id="KW-1185">Reference proteome</keyword>
<evidence type="ECO:0000313" key="9">
    <source>
        <dbReference type="EMBL" id="WVZ23410.1"/>
    </source>
</evidence>
<dbReference type="PROSITE" id="PS50112">
    <property type="entry name" value="PAS"/>
    <property type="match status" value="1"/>
</dbReference>
<protein>
    <recommendedName>
        <fullName evidence="8">PAS domain-containing protein</fullName>
    </recommendedName>
</protein>
<keyword evidence="6" id="KW-0675">Receptor</keyword>
<evidence type="ECO:0000256" key="7">
    <source>
        <dbReference type="SAM" id="MobiDB-lite"/>
    </source>
</evidence>
<dbReference type="Proteomes" id="UP001374535">
    <property type="component" value="Chromosome 1"/>
</dbReference>